<reference evidence="1" key="2">
    <citation type="submission" date="2025-09" db="UniProtKB">
        <authorList>
            <consortium name="Ensembl"/>
        </authorList>
    </citation>
    <scope>IDENTIFICATION</scope>
</reference>
<dbReference type="AlphaFoldDB" id="A0A3B3SIJ4"/>
<protein>
    <submittedName>
        <fullName evidence="1">Uncharacterized protein</fullName>
    </submittedName>
</protein>
<evidence type="ECO:0000313" key="2">
    <source>
        <dbReference type="Proteomes" id="UP000261540"/>
    </source>
</evidence>
<keyword evidence="2" id="KW-1185">Reference proteome</keyword>
<sequence>MAGGDAQLFEVGGLLGQQNGHHANHHRILSTAPGQRFDGVHYRQEAVYANAHHQQDGAVHITIESGRDEAARGLPVSPVVAIEMVGHLEGKQQHKQQVSHCQVQHEDHCWLLGLYPACKHEDGKMDLICHRKYPTTKQITSQTWQCLKKTIQA</sequence>
<reference evidence="1" key="1">
    <citation type="submission" date="2025-08" db="UniProtKB">
        <authorList>
            <consortium name="Ensembl"/>
        </authorList>
    </citation>
    <scope>IDENTIFICATION</scope>
</reference>
<evidence type="ECO:0000313" key="1">
    <source>
        <dbReference type="Ensembl" id="ENSPKIP00000030178.1"/>
    </source>
</evidence>
<accession>A0A3B3SIJ4</accession>
<proteinExistence type="predicted"/>
<organism evidence="1 2">
    <name type="scientific">Paramormyrops kingsleyae</name>
    <dbReference type="NCBI Taxonomy" id="1676925"/>
    <lineage>
        <taxon>Eukaryota</taxon>
        <taxon>Metazoa</taxon>
        <taxon>Chordata</taxon>
        <taxon>Craniata</taxon>
        <taxon>Vertebrata</taxon>
        <taxon>Euteleostomi</taxon>
        <taxon>Actinopterygii</taxon>
        <taxon>Neopterygii</taxon>
        <taxon>Teleostei</taxon>
        <taxon>Osteoglossocephala</taxon>
        <taxon>Osteoglossomorpha</taxon>
        <taxon>Osteoglossiformes</taxon>
        <taxon>Mormyridae</taxon>
        <taxon>Paramormyrops</taxon>
    </lineage>
</organism>
<name>A0A3B3SIJ4_9TELE</name>
<dbReference type="Ensembl" id="ENSPKIT00000010987.1">
    <property type="protein sequence ID" value="ENSPKIP00000030178.1"/>
    <property type="gene ID" value="ENSPKIG00000011129.1"/>
</dbReference>
<dbReference type="Proteomes" id="UP000261540">
    <property type="component" value="Unplaced"/>
</dbReference>